<protein>
    <submittedName>
        <fullName evidence="2">Uncharacterized protein</fullName>
    </submittedName>
</protein>
<reference evidence="2" key="1">
    <citation type="submission" date="2022-07" db="EMBL/GenBank/DDBJ databases">
        <title>Phylogenomic reconstructions and comparative analyses of Kickxellomycotina fungi.</title>
        <authorList>
            <person name="Reynolds N.K."/>
            <person name="Stajich J.E."/>
            <person name="Barry K."/>
            <person name="Grigoriev I.V."/>
            <person name="Crous P."/>
            <person name="Smith M.E."/>
        </authorList>
    </citation>
    <scope>NUCLEOTIDE SEQUENCE</scope>
    <source>
        <strain evidence="2">NBRC 105413</strain>
    </source>
</reference>
<proteinExistence type="predicted"/>
<gene>
    <name evidence="2" type="ORF">LPJ64_004164</name>
</gene>
<feature type="region of interest" description="Disordered" evidence="1">
    <location>
        <begin position="119"/>
        <end position="140"/>
    </location>
</feature>
<evidence type="ECO:0000256" key="1">
    <source>
        <dbReference type="SAM" id="MobiDB-lite"/>
    </source>
</evidence>
<sequence>MVENIHEAVKKGNAMMMMPIEASTPLQLLPPLQSISTIDQSALQPSSISSSAANNSVVPATSTASSGDSGLAGALCIMVWNCVEEQRTSCGSSFTIAEAMKKVDSQQPFALVDGWPTATTSGVTSALPSSSSSKRQRTRR</sequence>
<organism evidence="2 3">
    <name type="scientific">Coemansia asiatica</name>
    <dbReference type="NCBI Taxonomy" id="1052880"/>
    <lineage>
        <taxon>Eukaryota</taxon>
        <taxon>Fungi</taxon>
        <taxon>Fungi incertae sedis</taxon>
        <taxon>Zoopagomycota</taxon>
        <taxon>Kickxellomycotina</taxon>
        <taxon>Kickxellomycetes</taxon>
        <taxon>Kickxellales</taxon>
        <taxon>Kickxellaceae</taxon>
        <taxon>Coemansia</taxon>
    </lineage>
</organism>
<keyword evidence="3" id="KW-1185">Reference proteome</keyword>
<name>A0A9W8CJC3_9FUNG</name>
<evidence type="ECO:0000313" key="2">
    <source>
        <dbReference type="EMBL" id="KAJ1644125.1"/>
    </source>
</evidence>
<evidence type="ECO:0000313" key="3">
    <source>
        <dbReference type="Proteomes" id="UP001145021"/>
    </source>
</evidence>
<dbReference type="Proteomes" id="UP001145021">
    <property type="component" value="Unassembled WGS sequence"/>
</dbReference>
<dbReference type="AlphaFoldDB" id="A0A9W8CJC3"/>
<dbReference type="EMBL" id="JANBOH010000191">
    <property type="protein sequence ID" value="KAJ1644125.1"/>
    <property type="molecule type" value="Genomic_DNA"/>
</dbReference>
<feature type="compositionally biased region" description="Low complexity" evidence="1">
    <location>
        <begin position="120"/>
        <end position="133"/>
    </location>
</feature>
<accession>A0A9W8CJC3</accession>
<comment type="caution">
    <text evidence="2">The sequence shown here is derived from an EMBL/GenBank/DDBJ whole genome shotgun (WGS) entry which is preliminary data.</text>
</comment>